<evidence type="ECO:0000313" key="4">
    <source>
        <dbReference type="Proteomes" id="UP000556700"/>
    </source>
</evidence>
<sequence>MRSLTANVGRKNNSSENIFQDTNIRRILISRPNQRLGNLLLITPLLQEIAAVYPQCKIDLFVKGGVAPQIFRNYDTIDTIIELPKKPFKEPFRYLKSWLKIRTTSYDLAINVDKVSSSGRLSVRFSRARFKLFGDSLNESIGLMYFDFKHIAKAPVYNFRFAGLQENIFDKSDKVPYLDLKLDHSEILNGRKILQALVPENTKVISLFTYATGSKCHSVEWWEEFYEKVRLHFLDYTIIEILPVENISQIGSKALTYYSRDIREIGSVIANTSVFIGADSGIMHLASASKIPVIGLFNVTNPLKYSPYNHNSLGIETADNNIENIIEVLETILRYRLRT</sequence>
<dbReference type="CDD" id="cd03789">
    <property type="entry name" value="GT9_LPS_heptosyltransferase"/>
    <property type="match status" value="1"/>
</dbReference>
<dbReference type="EMBL" id="CAIJDO010000141">
    <property type="protein sequence ID" value="CAD0005072.1"/>
    <property type="molecule type" value="Genomic_DNA"/>
</dbReference>
<proteinExistence type="predicted"/>
<gene>
    <name evidence="3" type="ORF">FLACHUCJ7_02205</name>
</gene>
<dbReference type="GO" id="GO:0005829">
    <property type="term" value="C:cytosol"/>
    <property type="evidence" value="ECO:0007669"/>
    <property type="project" value="TreeGrafter"/>
</dbReference>
<dbReference type="PANTHER" id="PTHR30160">
    <property type="entry name" value="TETRAACYLDISACCHARIDE 4'-KINASE-RELATED"/>
    <property type="match status" value="1"/>
</dbReference>
<keyword evidence="1" id="KW-0328">Glycosyltransferase</keyword>
<dbReference type="Proteomes" id="UP000556700">
    <property type="component" value="Unassembled WGS sequence"/>
</dbReference>
<keyword evidence="4" id="KW-1185">Reference proteome</keyword>
<dbReference type="InterPro" id="IPR051199">
    <property type="entry name" value="LPS_LOS_Heptosyltrfase"/>
</dbReference>
<keyword evidence="2 3" id="KW-0808">Transferase</keyword>
<protein>
    <submittedName>
        <fullName evidence="3">ADP-heptose--LPS heptosyltransferase</fullName>
    </submittedName>
</protein>
<dbReference type="GO" id="GO:0008713">
    <property type="term" value="F:ADP-heptose-lipopolysaccharide heptosyltransferase activity"/>
    <property type="evidence" value="ECO:0007669"/>
    <property type="project" value="TreeGrafter"/>
</dbReference>
<dbReference type="SUPFAM" id="SSF53756">
    <property type="entry name" value="UDP-Glycosyltransferase/glycogen phosphorylase"/>
    <property type="match status" value="1"/>
</dbReference>
<dbReference type="InterPro" id="IPR002201">
    <property type="entry name" value="Glyco_trans_9"/>
</dbReference>
<dbReference type="GO" id="GO:0009244">
    <property type="term" value="P:lipopolysaccharide core region biosynthetic process"/>
    <property type="evidence" value="ECO:0007669"/>
    <property type="project" value="TreeGrafter"/>
</dbReference>
<organism evidence="3 4">
    <name type="scientific">Flavobacterium chungangense</name>
    <dbReference type="NCBI Taxonomy" id="554283"/>
    <lineage>
        <taxon>Bacteria</taxon>
        <taxon>Pseudomonadati</taxon>
        <taxon>Bacteroidota</taxon>
        <taxon>Flavobacteriia</taxon>
        <taxon>Flavobacteriales</taxon>
        <taxon>Flavobacteriaceae</taxon>
        <taxon>Flavobacterium</taxon>
    </lineage>
</organism>
<dbReference type="PANTHER" id="PTHR30160:SF7">
    <property type="entry name" value="ADP-HEPTOSE--LPS HEPTOSYLTRANSFERASE 2"/>
    <property type="match status" value="1"/>
</dbReference>
<dbReference type="Pfam" id="PF01075">
    <property type="entry name" value="Glyco_transf_9"/>
    <property type="match status" value="1"/>
</dbReference>
<dbReference type="AlphaFoldDB" id="A0A6V6Z2B3"/>
<accession>A0A6V6Z2B3</accession>
<name>A0A6V6Z2B3_9FLAO</name>
<evidence type="ECO:0000256" key="1">
    <source>
        <dbReference type="ARBA" id="ARBA00022676"/>
    </source>
</evidence>
<reference evidence="3 4" key="1">
    <citation type="submission" date="2020-06" db="EMBL/GenBank/DDBJ databases">
        <authorList>
            <person name="Criscuolo A."/>
        </authorList>
    </citation>
    <scope>NUCLEOTIDE SEQUENCE [LARGE SCALE GENOMIC DNA]</scope>
    <source>
        <strain evidence="4">CIP 110025</strain>
    </source>
</reference>
<dbReference type="Gene3D" id="3.40.50.2000">
    <property type="entry name" value="Glycogen Phosphorylase B"/>
    <property type="match status" value="2"/>
</dbReference>
<evidence type="ECO:0000256" key="2">
    <source>
        <dbReference type="ARBA" id="ARBA00022679"/>
    </source>
</evidence>
<evidence type="ECO:0000313" key="3">
    <source>
        <dbReference type="EMBL" id="CAD0005072.1"/>
    </source>
</evidence>
<comment type="caution">
    <text evidence="3">The sequence shown here is derived from an EMBL/GenBank/DDBJ whole genome shotgun (WGS) entry which is preliminary data.</text>
</comment>